<organism evidence="2 3">
    <name type="scientific">Athelia psychrophila</name>
    <dbReference type="NCBI Taxonomy" id="1759441"/>
    <lineage>
        <taxon>Eukaryota</taxon>
        <taxon>Fungi</taxon>
        <taxon>Dikarya</taxon>
        <taxon>Basidiomycota</taxon>
        <taxon>Agaricomycotina</taxon>
        <taxon>Agaricomycetes</taxon>
        <taxon>Agaricomycetidae</taxon>
        <taxon>Atheliales</taxon>
        <taxon>Atheliaceae</taxon>
        <taxon>Athelia</taxon>
    </lineage>
</organism>
<feature type="compositionally biased region" description="Gly residues" evidence="1">
    <location>
        <begin position="159"/>
        <end position="168"/>
    </location>
</feature>
<feature type="region of interest" description="Disordered" evidence="1">
    <location>
        <begin position="141"/>
        <end position="233"/>
    </location>
</feature>
<evidence type="ECO:0000313" key="3">
    <source>
        <dbReference type="Proteomes" id="UP000076532"/>
    </source>
</evidence>
<dbReference type="STRING" id="436010.A0A166RLZ0"/>
<evidence type="ECO:0000256" key="1">
    <source>
        <dbReference type="SAM" id="MobiDB-lite"/>
    </source>
</evidence>
<evidence type="ECO:0000313" key="2">
    <source>
        <dbReference type="EMBL" id="KZP28417.1"/>
    </source>
</evidence>
<accession>A0A166RLZ0</accession>
<evidence type="ECO:0008006" key="4">
    <source>
        <dbReference type="Google" id="ProtNLM"/>
    </source>
</evidence>
<reference evidence="2 3" key="1">
    <citation type="journal article" date="2016" name="Mol. Biol. Evol.">
        <title>Comparative Genomics of Early-Diverging Mushroom-Forming Fungi Provides Insights into the Origins of Lignocellulose Decay Capabilities.</title>
        <authorList>
            <person name="Nagy L.G."/>
            <person name="Riley R."/>
            <person name="Tritt A."/>
            <person name="Adam C."/>
            <person name="Daum C."/>
            <person name="Floudas D."/>
            <person name="Sun H."/>
            <person name="Yadav J.S."/>
            <person name="Pangilinan J."/>
            <person name="Larsson K.H."/>
            <person name="Matsuura K."/>
            <person name="Barry K."/>
            <person name="Labutti K."/>
            <person name="Kuo R."/>
            <person name="Ohm R.A."/>
            <person name="Bhattacharya S.S."/>
            <person name="Shirouzu T."/>
            <person name="Yoshinaga Y."/>
            <person name="Martin F.M."/>
            <person name="Grigoriev I.V."/>
            <person name="Hibbett D.S."/>
        </authorList>
    </citation>
    <scope>NUCLEOTIDE SEQUENCE [LARGE SCALE GENOMIC DNA]</scope>
    <source>
        <strain evidence="2 3">CBS 109695</strain>
    </source>
</reference>
<feature type="compositionally biased region" description="Gly residues" evidence="1">
    <location>
        <begin position="215"/>
        <end position="224"/>
    </location>
</feature>
<dbReference type="Proteomes" id="UP000076532">
    <property type="component" value="Unassembled WGS sequence"/>
</dbReference>
<feature type="compositionally biased region" description="Low complexity" evidence="1">
    <location>
        <begin position="174"/>
        <end position="203"/>
    </location>
</feature>
<name>A0A166RLZ0_9AGAM</name>
<dbReference type="OrthoDB" id="2367075at2759"/>
<feature type="non-terminal residue" evidence="2">
    <location>
        <position position="1"/>
    </location>
</feature>
<sequence length="233" mass="23679">ITLRKSSTAEFEAFLSLIYPAELGVIPNPDENGWRNILSFASTCGFPSLITTALARLNEYLQPIEKVLLGDRLGIPALTRQGVREVCIRTAPPTFNEGRELGLENVVSVAILREKTQCYRLNRASALTEALLEETLAQRDTHVAPTASPEVLPSNANGSTGGAGGAIGGDRRAGVAASGTATAATTNGTSTGDAGASAAAGASPRGDNKATTGAGRTGAAGPGGTSRAAQSSS</sequence>
<protein>
    <recommendedName>
        <fullName evidence="4">BTB domain-containing protein</fullName>
    </recommendedName>
</protein>
<keyword evidence="3" id="KW-1185">Reference proteome</keyword>
<dbReference type="AlphaFoldDB" id="A0A166RLZ0"/>
<dbReference type="EMBL" id="KV417503">
    <property type="protein sequence ID" value="KZP28417.1"/>
    <property type="molecule type" value="Genomic_DNA"/>
</dbReference>
<proteinExistence type="predicted"/>
<gene>
    <name evidence="2" type="ORF">FIBSPDRAFT_779782</name>
</gene>